<feature type="transmembrane region" description="Helical" evidence="1">
    <location>
        <begin position="181"/>
        <end position="199"/>
    </location>
</feature>
<feature type="transmembrane region" description="Helical" evidence="1">
    <location>
        <begin position="56"/>
        <end position="81"/>
    </location>
</feature>
<name>A0ABT1EBZ5_9FIRM</name>
<proteinExistence type="predicted"/>
<dbReference type="EMBL" id="JAMZFW010000020">
    <property type="protein sequence ID" value="MCP1103196.1"/>
    <property type="molecule type" value="Genomic_DNA"/>
</dbReference>
<accession>A0ABT1EBZ5</accession>
<dbReference type="Pfam" id="PF12730">
    <property type="entry name" value="ABC2_membrane_4"/>
    <property type="match status" value="1"/>
</dbReference>
<dbReference type="RefSeq" id="WP_262066980.1">
    <property type="nucleotide sequence ID" value="NZ_JAMXOD010000020.1"/>
</dbReference>
<feature type="transmembrane region" description="Helical" evidence="1">
    <location>
        <begin position="151"/>
        <end position="174"/>
    </location>
</feature>
<gene>
    <name evidence="2" type="ORF">NK125_12330</name>
</gene>
<feature type="transmembrane region" description="Helical" evidence="1">
    <location>
        <begin position="16"/>
        <end position="36"/>
    </location>
</feature>
<evidence type="ECO:0000313" key="2">
    <source>
        <dbReference type="EMBL" id="MCP1103196.1"/>
    </source>
</evidence>
<comment type="caution">
    <text evidence="2">The sequence shown here is derived from an EMBL/GenBank/DDBJ whole genome shotgun (WGS) entry which is preliminary data.</text>
</comment>
<sequence>MYNLIKLELRKTRIRPYVWASAIIALCMLGMLYTFSAVSYMGSEADAAEFSSYYNIMVLTNALIMFAFSILAAVMFTAFVIKDYSGKNAIMLFSYPVKRKSTLFAKVILVTTFTTISLLATTFAICSVWGLTESIFPLVDDSISILLVANVIRDALCMAVISVGIGLVSVWIGFRKKSVQTTIIAAVIISIAPANFIVLGTSYPIASVGLAVISAVAGVLALFDLSNAVNKMEI</sequence>
<organism evidence="2 3">
    <name type="scientific">Aequitasia blattaphilus</name>
    <dbReference type="NCBI Taxonomy" id="2949332"/>
    <lineage>
        <taxon>Bacteria</taxon>
        <taxon>Bacillati</taxon>
        <taxon>Bacillota</taxon>
        <taxon>Clostridia</taxon>
        <taxon>Lachnospirales</taxon>
        <taxon>Lachnospiraceae</taxon>
        <taxon>Aequitasia</taxon>
    </lineage>
</organism>
<feature type="transmembrane region" description="Helical" evidence="1">
    <location>
        <begin position="102"/>
        <end position="131"/>
    </location>
</feature>
<keyword evidence="1" id="KW-0812">Transmembrane</keyword>
<dbReference type="Proteomes" id="UP001523566">
    <property type="component" value="Unassembled WGS sequence"/>
</dbReference>
<evidence type="ECO:0000256" key="1">
    <source>
        <dbReference type="SAM" id="Phobius"/>
    </source>
</evidence>
<keyword evidence="1" id="KW-1133">Transmembrane helix</keyword>
<reference evidence="2 3" key="1">
    <citation type="journal article" date="2022" name="Genome Biol. Evol.">
        <title>Host diet, physiology and behaviors set the stage for Lachnospiraceae cladogenesis.</title>
        <authorList>
            <person name="Vera-Ponce De Leon A."/>
            <person name="Schneider M."/>
            <person name="Jahnes B.C."/>
            <person name="Sadowski V."/>
            <person name="Camuy-Velez L.A."/>
            <person name="Duan J."/>
            <person name="Sabree Z.L."/>
        </authorList>
    </citation>
    <scope>NUCLEOTIDE SEQUENCE [LARGE SCALE GENOMIC DNA]</scope>
    <source>
        <strain evidence="2 3">PAL113</strain>
    </source>
</reference>
<protein>
    <submittedName>
        <fullName evidence="2">ABC transporter permease</fullName>
    </submittedName>
</protein>
<keyword evidence="3" id="KW-1185">Reference proteome</keyword>
<keyword evidence="1" id="KW-0472">Membrane</keyword>
<evidence type="ECO:0000313" key="3">
    <source>
        <dbReference type="Proteomes" id="UP001523566"/>
    </source>
</evidence>
<feature type="transmembrane region" description="Helical" evidence="1">
    <location>
        <begin position="205"/>
        <end position="225"/>
    </location>
</feature>